<evidence type="ECO:0000313" key="3">
    <source>
        <dbReference type="Proteomes" id="UP000021053"/>
    </source>
</evidence>
<dbReference type="GO" id="GO:0016829">
    <property type="term" value="F:lyase activity"/>
    <property type="evidence" value="ECO:0007669"/>
    <property type="project" value="UniProtKB-KW"/>
</dbReference>
<reference evidence="2 3" key="1">
    <citation type="submission" date="2013-07" db="EMBL/GenBank/DDBJ databases">
        <authorList>
            <consortium name="DOE Joint Genome Institute"/>
            <person name="Eisen J."/>
            <person name="Huntemann M."/>
            <person name="Han J."/>
            <person name="Chen A."/>
            <person name="Kyrpides N."/>
            <person name="Mavromatis K."/>
            <person name="Markowitz V."/>
            <person name="Palaniappan K."/>
            <person name="Ivanova N."/>
            <person name="Schaumberg A."/>
            <person name="Pati A."/>
            <person name="Liolios K."/>
            <person name="Nordberg H.P."/>
            <person name="Cantor M.N."/>
            <person name="Hua S.X."/>
            <person name="Woyke T."/>
        </authorList>
    </citation>
    <scope>NUCLEOTIDE SEQUENCE [LARGE SCALE GENOMIC DNA]</scope>
    <source>
        <strain evidence="2 3">DSM 44712</strain>
    </source>
</reference>
<name>A0A010ZYZ6_9ACTN</name>
<dbReference type="InterPro" id="IPR004360">
    <property type="entry name" value="Glyas_Fos-R_dOase_dom"/>
</dbReference>
<keyword evidence="2" id="KW-0456">Lyase</keyword>
<evidence type="ECO:0000313" key="2">
    <source>
        <dbReference type="EMBL" id="EXG82437.1"/>
    </source>
</evidence>
<organism evidence="2 3">
    <name type="scientific">Cryptosporangium arvum DSM 44712</name>
    <dbReference type="NCBI Taxonomy" id="927661"/>
    <lineage>
        <taxon>Bacteria</taxon>
        <taxon>Bacillati</taxon>
        <taxon>Actinomycetota</taxon>
        <taxon>Actinomycetes</taxon>
        <taxon>Cryptosporangiales</taxon>
        <taxon>Cryptosporangiaceae</taxon>
        <taxon>Cryptosporangium</taxon>
    </lineage>
</organism>
<dbReference type="HOGENOM" id="CLU_127139_0_0_11"/>
<dbReference type="SUPFAM" id="SSF54593">
    <property type="entry name" value="Glyoxalase/Bleomycin resistance protein/Dihydroxybiphenyl dioxygenase"/>
    <property type="match status" value="1"/>
</dbReference>
<dbReference type="InterPro" id="IPR037523">
    <property type="entry name" value="VOC_core"/>
</dbReference>
<comment type="caution">
    <text evidence="2">The sequence shown here is derived from an EMBL/GenBank/DDBJ whole genome shotgun (WGS) entry which is preliminary data.</text>
</comment>
<keyword evidence="3" id="KW-1185">Reference proteome</keyword>
<dbReference type="Gene3D" id="3.10.180.10">
    <property type="entry name" value="2,3-Dihydroxybiphenyl 1,2-Dioxygenase, domain 1"/>
    <property type="match status" value="1"/>
</dbReference>
<gene>
    <name evidence="2" type="ORF">CryarDRAFT_3621</name>
</gene>
<dbReference type="CDD" id="cd06587">
    <property type="entry name" value="VOC"/>
    <property type="match status" value="1"/>
</dbReference>
<dbReference type="InterPro" id="IPR029068">
    <property type="entry name" value="Glyas_Bleomycin-R_OHBP_Dase"/>
</dbReference>
<dbReference type="AlphaFoldDB" id="A0A010ZYZ6"/>
<dbReference type="Pfam" id="PF00903">
    <property type="entry name" value="Glyoxalase"/>
    <property type="match status" value="1"/>
</dbReference>
<accession>A0A010ZYZ6</accession>
<evidence type="ECO:0000259" key="1">
    <source>
        <dbReference type="PROSITE" id="PS51819"/>
    </source>
</evidence>
<proteinExistence type="predicted"/>
<dbReference type="PROSITE" id="PS51819">
    <property type="entry name" value="VOC"/>
    <property type="match status" value="1"/>
</dbReference>
<protein>
    <submittedName>
        <fullName evidence="2">Lactoylglutathione lyase-like lyase</fullName>
    </submittedName>
</protein>
<dbReference type="EMBL" id="JFBT01000001">
    <property type="protein sequence ID" value="EXG82437.1"/>
    <property type="molecule type" value="Genomic_DNA"/>
</dbReference>
<dbReference type="OrthoDB" id="4964123at2"/>
<dbReference type="RefSeq" id="WP_035852245.1">
    <property type="nucleotide sequence ID" value="NZ_KK073874.1"/>
</dbReference>
<dbReference type="Proteomes" id="UP000021053">
    <property type="component" value="Unassembled WGS sequence"/>
</dbReference>
<sequence length="139" mass="15281">MPLTIGINHVTAVTADVDRLVRFYSEMFDATKVFEGQAAHGHPRMAIVELGGTRYVKIVENRSGAPATDALGSTTERFGLAVESHDELRALRDRMVRAGARIGEIERLPTQWIMRVVDPDGAVLQVCAHARPDTTRATE</sequence>
<feature type="domain" description="VOC" evidence="1">
    <location>
        <begin position="6"/>
        <end position="129"/>
    </location>
</feature>